<dbReference type="InterPro" id="IPR037523">
    <property type="entry name" value="VOC_core"/>
</dbReference>
<comment type="caution">
    <text evidence="2">The sequence shown here is derived from an EMBL/GenBank/DDBJ whole genome shotgun (WGS) entry which is preliminary data.</text>
</comment>
<dbReference type="SUPFAM" id="SSF54593">
    <property type="entry name" value="Glyoxalase/Bleomycin resistance protein/Dihydroxybiphenyl dioxygenase"/>
    <property type="match status" value="1"/>
</dbReference>
<reference evidence="3" key="4">
    <citation type="submission" date="2019-09" db="EMBL/GenBank/DDBJ databases">
        <title>Co-occurence of chitin degradation, pigmentation and bioactivity in marine Pseudoalteromonas.</title>
        <authorList>
            <person name="Sonnenschein E.C."/>
            <person name="Bech P.K."/>
        </authorList>
    </citation>
    <scope>NUCLEOTIDE SEQUENCE</scope>
    <source>
        <strain evidence="3">S2897</strain>
    </source>
</reference>
<dbReference type="EMBL" id="PNCG01000002">
    <property type="protein sequence ID" value="TMP88207.1"/>
    <property type="molecule type" value="Genomic_DNA"/>
</dbReference>
<dbReference type="InterPro" id="IPR050383">
    <property type="entry name" value="GlyoxalaseI/FosfomycinResist"/>
</dbReference>
<proteinExistence type="predicted"/>
<dbReference type="Proteomes" id="UP000033664">
    <property type="component" value="Unassembled WGS sequence"/>
</dbReference>
<dbReference type="InterPro" id="IPR004360">
    <property type="entry name" value="Glyas_Fos-R_dOase_dom"/>
</dbReference>
<dbReference type="OrthoDB" id="9812656at2"/>
<dbReference type="Pfam" id="PF00903">
    <property type="entry name" value="Glyoxalase"/>
    <property type="match status" value="1"/>
</dbReference>
<feature type="domain" description="VOC" evidence="1">
    <location>
        <begin position="5"/>
        <end position="130"/>
    </location>
</feature>
<dbReference type="PATRIC" id="fig|151081.8.peg.942"/>
<dbReference type="AlphaFoldDB" id="A0A0F4PU92"/>
<organism evidence="2 4">
    <name type="scientific">Pseudoalteromonas ruthenica</name>
    <dbReference type="NCBI Taxonomy" id="151081"/>
    <lineage>
        <taxon>Bacteria</taxon>
        <taxon>Pseudomonadati</taxon>
        <taxon>Pseudomonadota</taxon>
        <taxon>Gammaproteobacteria</taxon>
        <taxon>Alteromonadales</taxon>
        <taxon>Pseudoalteromonadaceae</taxon>
        <taxon>Pseudoalteromonas</taxon>
    </lineage>
</organism>
<evidence type="ECO:0000313" key="2">
    <source>
        <dbReference type="EMBL" id="KJZ01365.1"/>
    </source>
</evidence>
<dbReference type="EMBL" id="JXXZ01000003">
    <property type="protein sequence ID" value="KJZ01365.1"/>
    <property type="molecule type" value="Genomic_DNA"/>
</dbReference>
<evidence type="ECO:0000313" key="4">
    <source>
        <dbReference type="Proteomes" id="UP000033664"/>
    </source>
</evidence>
<evidence type="ECO:0000259" key="1">
    <source>
        <dbReference type="PROSITE" id="PS51819"/>
    </source>
</evidence>
<reference evidence="3 5" key="2">
    <citation type="submission" date="2017-12" db="EMBL/GenBank/DDBJ databases">
        <authorList>
            <person name="Paulsen S."/>
            <person name="Gram L.K."/>
        </authorList>
    </citation>
    <scope>NUCLEOTIDE SEQUENCE [LARGE SCALE GENOMIC DNA]</scope>
    <source>
        <strain evidence="3 5">S2897</strain>
    </source>
</reference>
<dbReference type="eggNOG" id="COG0346">
    <property type="taxonomic scope" value="Bacteria"/>
</dbReference>
<dbReference type="GeneID" id="58227558"/>
<reference evidence="2 4" key="1">
    <citation type="journal article" date="2015" name="BMC Genomics">
        <title>Genome mining reveals unlocked bioactive potential of marine Gram-negative bacteria.</title>
        <authorList>
            <person name="Machado H."/>
            <person name="Sonnenschein E.C."/>
            <person name="Melchiorsen J."/>
            <person name="Gram L."/>
        </authorList>
    </citation>
    <scope>NUCLEOTIDE SEQUENCE [LARGE SCALE GENOMIC DNA]</scope>
    <source>
        <strain evidence="2 4">S3137</strain>
    </source>
</reference>
<reference evidence="5" key="3">
    <citation type="submission" date="2019-06" db="EMBL/GenBank/DDBJ databases">
        <title>Co-occurence of chitin degradation, pigmentation and bioactivity in marine Pseudoalteromonas.</title>
        <authorList>
            <person name="Sonnenschein E.C."/>
            <person name="Bech P.K."/>
        </authorList>
    </citation>
    <scope>NUCLEOTIDE SEQUENCE [LARGE SCALE GENOMIC DNA]</scope>
    <source>
        <strain evidence="5">S2897</strain>
    </source>
</reference>
<sequence length="130" mass="14356">MQLHGLDHVVLRTDDVPRMCAFYEEVLGAQLERVLEQEGLYQLRAGQALIDILSTQGSLDSKQPVQVRTSPLAHFCLQISAASEQAVIRTLKAKGVNQSLQFAERYGATGFGRSLYILDPDGNTVELKLV</sequence>
<dbReference type="PROSITE" id="PS51819">
    <property type="entry name" value="VOC"/>
    <property type="match status" value="1"/>
</dbReference>
<evidence type="ECO:0000313" key="5">
    <source>
        <dbReference type="Proteomes" id="UP000305874"/>
    </source>
</evidence>
<dbReference type="PANTHER" id="PTHR21366:SF14">
    <property type="entry name" value="GLYOXALASE DOMAIN-CONTAINING PROTEIN 5"/>
    <property type="match status" value="1"/>
</dbReference>
<keyword evidence="4" id="KW-1185">Reference proteome</keyword>
<dbReference type="PANTHER" id="PTHR21366">
    <property type="entry name" value="GLYOXALASE FAMILY PROTEIN"/>
    <property type="match status" value="1"/>
</dbReference>
<gene>
    <name evidence="3" type="ORF">CWC05_01855</name>
    <name evidence="2" type="ORF">TW72_03545</name>
</gene>
<name>A0A0F4PU92_9GAMM</name>
<accession>A0A0F4PU92</accession>
<dbReference type="RefSeq" id="WP_045978693.1">
    <property type="nucleotide sequence ID" value="NZ_CP023396.1"/>
</dbReference>
<dbReference type="InterPro" id="IPR029068">
    <property type="entry name" value="Glyas_Bleomycin-R_OHBP_Dase"/>
</dbReference>
<dbReference type="Proteomes" id="UP000305874">
    <property type="component" value="Unassembled WGS sequence"/>
</dbReference>
<dbReference type="Gene3D" id="3.10.180.10">
    <property type="entry name" value="2,3-Dihydroxybiphenyl 1,2-Dioxygenase, domain 1"/>
    <property type="match status" value="1"/>
</dbReference>
<evidence type="ECO:0000313" key="3">
    <source>
        <dbReference type="EMBL" id="TMP88207.1"/>
    </source>
</evidence>
<dbReference type="STRING" id="151081.TW72_03545"/>
<protein>
    <submittedName>
        <fullName evidence="3">VOC family virulence protein</fullName>
    </submittedName>
</protein>